<organism evidence="3 4">
    <name type="scientific">Streptomyces akebiae</name>
    <dbReference type="NCBI Taxonomy" id="2865673"/>
    <lineage>
        <taxon>Bacteria</taxon>
        <taxon>Bacillati</taxon>
        <taxon>Actinomycetota</taxon>
        <taxon>Actinomycetes</taxon>
        <taxon>Kitasatosporales</taxon>
        <taxon>Streptomycetaceae</taxon>
        <taxon>Streptomyces</taxon>
    </lineage>
</organism>
<sequence length="280" mass="30219">MSAFDLVHYDVADGVATIALDDPGTGNAYTPALADELEEAFDLADADSDVRAVIFTATGSNFCIGADLSGGGFDTSGLPAEFDEAWKEPAGRCSLRIYEMNKPVIAAVRGAAVGGGSTIILPADYRLASTDARFGFVFSRRGIYPEGASAWFLPKLVGLGTTMDWMISGRVFGAAEAQSAGLVHSIHEPDDLLEAARRLARDLVENTAAVSVAVLRQMIYRLAFQESPYPTQRVDSRLVFEIGANRDAAEGVASFLERRKPKFPQTVPSDLPVWLPWRRL</sequence>
<dbReference type="PROSITE" id="PS00166">
    <property type="entry name" value="ENOYL_COA_HYDRATASE"/>
    <property type="match status" value="1"/>
</dbReference>
<protein>
    <submittedName>
        <fullName evidence="3">Enoyl-CoA hydratase/isomerase family protein</fullName>
    </submittedName>
</protein>
<dbReference type="Proteomes" id="UP000827138">
    <property type="component" value="Chromosome"/>
</dbReference>
<gene>
    <name evidence="3" type="ORF">K1J60_08685</name>
</gene>
<dbReference type="PANTHER" id="PTHR11941:SF54">
    <property type="entry name" value="ENOYL-COA HYDRATASE, MITOCHONDRIAL"/>
    <property type="match status" value="1"/>
</dbReference>
<evidence type="ECO:0000256" key="2">
    <source>
        <dbReference type="RuleBase" id="RU003707"/>
    </source>
</evidence>
<dbReference type="InterPro" id="IPR001753">
    <property type="entry name" value="Enoyl-CoA_hydra/iso"/>
</dbReference>
<dbReference type="RefSeq" id="WP_220645678.1">
    <property type="nucleotide sequence ID" value="NZ_CP080647.1"/>
</dbReference>
<dbReference type="InterPro" id="IPR029045">
    <property type="entry name" value="ClpP/crotonase-like_dom_sf"/>
</dbReference>
<dbReference type="Pfam" id="PF00378">
    <property type="entry name" value="ECH_1"/>
    <property type="match status" value="1"/>
</dbReference>
<dbReference type="PANTHER" id="PTHR11941">
    <property type="entry name" value="ENOYL-COA HYDRATASE-RELATED"/>
    <property type="match status" value="1"/>
</dbReference>
<dbReference type="EMBL" id="CP080647">
    <property type="protein sequence ID" value="QYX76568.1"/>
    <property type="molecule type" value="Genomic_DNA"/>
</dbReference>
<evidence type="ECO:0000256" key="1">
    <source>
        <dbReference type="ARBA" id="ARBA00005254"/>
    </source>
</evidence>
<keyword evidence="4" id="KW-1185">Reference proteome</keyword>
<dbReference type="Gene3D" id="3.90.226.10">
    <property type="entry name" value="2-enoyl-CoA Hydratase, Chain A, domain 1"/>
    <property type="match status" value="1"/>
</dbReference>
<accession>A0ABX8XKU6</accession>
<proteinExistence type="inferred from homology"/>
<dbReference type="SUPFAM" id="SSF52096">
    <property type="entry name" value="ClpP/crotonase"/>
    <property type="match status" value="1"/>
</dbReference>
<evidence type="ECO:0000313" key="4">
    <source>
        <dbReference type="Proteomes" id="UP000827138"/>
    </source>
</evidence>
<evidence type="ECO:0000313" key="3">
    <source>
        <dbReference type="EMBL" id="QYX76568.1"/>
    </source>
</evidence>
<comment type="similarity">
    <text evidence="1 2">Belongs to the enoyl-CoA hydratase/isomerase family.</text>
</comment>
<dbReference type="CDD" id="cd06558">
    <property type="entry name" value="crotonase-like"/>
    <property type="match status" value="1"/>
</dbReference>
<dbReference type="InterPro" id="IPR018376">
    <property type="entry name" value="Enoyl-CoA_hyd/isom_CS"/>
</dbReference>
<reference evidence="3 4" key="1">
    <citation type="submission" date="2021-08" db="EMBL/GenBank/DDBJ databases">
        <authorList>
            <person name="Ping M."/>
        </authorList>
    </citation>
    <scope>NUCLEOTIDE SEQUENCE [LARGE SCALE GENOMIC DNA]</scope>
    <source>
        <strain evidence="3 4">MG28</strain>
    </source>
</reference>
<name>A0ABX8XKU6_9ACTN</name>
<dbReference type="NCBIfam" id="NF006109">
    <property type="entry name" value="PRK08260.1"/>
    <property type="match status" value="1"/>
</dbReference>